<protein>
    <submittedName>
        <fullName evidence="6">LysR family transcriptional regulator</fullName>
    </submittedName>
</protein>
<reference evidence="6 7" key="1">
    <citation type="submission" date="2023-03" db="EMBL/GenBank/DDBJ databases">
        <title>YIM 133296 draft genome.</title>
        <authorList>
            <person name="Xiong L."/>
        </authorList>
    </citation>
    <scope>NUCLEOTIDE SEQUENCE [LARGE SCALE GENOMIC DNA]</scope>
    <source>
        <strain evidence="6 7">YIM 133296</strain>
    </source>
</reference>
<dbReference type="InterPro" id="IPR036388">
    <property type="entry name" value="WH-like_DNA-bd_sf"/>
</dbReference>
<dbReference type="InterPro" id="IPR000847">
    <property type="entry name" value="LysR_HTH_N"/>
</dbReference>
<name>A0ABT6C9E9_9MICO</name>
<dbReference type="PROSITE" id="PS50931">
    <property type="entry name" value="HTH_LYSR"/>
    <property type="match status" value="1"/>
</dbReference>
<proteinExistence type="inferred from homology"/>
<dbReference type="InterPro" id="IPR036390">
    <property type="entry name" value="WH_DNA-bd_sf"/>
</dbReference>
<dbReference type="Gene3D" id="3.40.190.290">
    <property type="match status" value="1"/>
</dbReference>
<keyword evidence="2" id="KW-0805">Transcription regulation</keyword>
<evidence type="ECO:0000256" key="1">
    <source>
        <dbReference type="ARBA" id="ARBA00009437"/>
    </source>
</evidence>
<dbReference type="PANTHER" id="PTHR30346:SF30">
    <property type="entry name" value="SMALL NEUTRAL PROTEASE REGULATORY PROTEIN"/>
    <property type="match status" value="1"/>
</dbReference>
<dbReference type="Gene3D" id="1.10.10.10">
    <property type="entry name" value="Winged helix-like DNA-binding domain superfamily/Winged helix DNA-binding domain"/>
    <property type="match status" value="1"/>
</dbReference>
<evidence type="ECO:0000313" key="7">
    <source>
        <dbReference type="Proteomes" id="UP001528912"/>
    </source>
</evidence>
<evidence type="ECO:0000256" key="2">
    <source>
        <dbReference type="ARBA" id="ARBA00023015"/>
    </source>
</evidence>
<dbReference type="RefSeq" id="WP_277192338.1">
    <property type="nucleotide sequence ID" value="NZ_JAROAV010000031.1"/>
</dbReference>
<evidence type="ECO:0000256" key="3">
    <source>
        <dbReference type="ARBA" id="ARBA00023125"/>
    </source>
</evidence>
<keyword evidence="7" id="KW-1185">Reference proteome</keyword>
<sequence>MEIELRHLKLVQAVGELGSVSKAAAALSTTQPAATRQLRRIEDSLGSPLFERSAEGMTPTPVGEMVMARAHTVLTAVETLCADAEQSTGSAPSIVTVGARTGTPLIAMAEYLDRALPATRVVLESETRMQTLVDMVGAGLLHAAAVSEFVGWEVDLPAGVDKQTVGVEPVFVVMAPDHPLAQYEEIQVSDLADARWVLQPTDLDREPDVFAQACARAGIRPTVEHTLRGAAALAFIREGGRLGLCYPTARFDGLVTRPVRRCPVRVRHLMLTAQRGPLQGYGERLARSVRERMAAEVQMAPAYDAWLERERPLTSVS</sequence>
<dbReference type="PANTHER" id="PTHR30346">
    <property type="entry name" value="TRANSCRIPTIONAL DUAL REGULATOR HCAR-RELATED"/>
    <property type="match status" value="1"/>
</dbReference>
<dbReference type="Pfam" id="PF00126">
    <property type="entry name" value="HTH_1"/>
    <property type="match status" value="1"/>
</dbReference>
<accession>A0ABT6C9E9</accession>
<dbReference type="Pfam" id="PF03466">
    <property type="entry name" value="LysR_substrate"/>
    <property type="match status" value="1"/>
</dbReference>
<dbReference type="EMBL" id="JAROAV010000031">
    <property type="protein sequence ID" value="MDF8264962.1"/>
    <property type="molecule type" value="Genomic_DNA"/>
</dbReference>
<comment type="caution">
    <text evidence="6">The sequence shown here is derived from an EMBL/GenBank/DDBJ whole genome shotgun (WGS) entry which is preliminary data.</text>
</comment>
<dbReference type="PRINTS" id="PR00039">
    <property type="entry name" value="HTHLYSR"/>
</dbReference>
<dbReference type="SUPFAM" id="SSF53850">
    <property type="entry name" value="Periplasmic binding protein-like II"/>
    <property type="match status" value="1"/>
</dbReference>
<dbReference type="Proteomes" id="UP001528912">
    <property type="component" value="Unassembled WGS sequence"/>
</dbReference>
<evidence type="ECO:0000259" key="5">
    <source>
        <dbReference type="PROSITE" id="PS50931"/>
    </source>
</evidence>
<comment type="similarity">
    <text evidence="1">Belongs to the LysR transcriptional regulatory family.</text>
</comment>
<dbReference type="SUPFAM" id="SSF46785">
    <property type="entry name" value="Winged helix' DNA-binding domain"/>
    <property type="match status" value="1"/>
</dbReference>
<gene>
    <name evidence="6" type="ORF">P4R38_11965</name>
</gene>
<dbReference type="InterPro" id="IPR005119">
    <property type="entry name" value="LysR_subst-bd"/>
</dbReference>
<evidence type="ECO:0000256" key="4">
    <source>
        <dbReference type="ARBA" id="ARBA00023163"/>
    </source>
</evidence>
<feature type="domain" description="HTH lysR-type" evidence="5">
    <location>
        <begin position="3"/>
        <end position="60"/>
    </location>
</feature>
<organism evidence="6 7">
    <name type="scientific">Luteipulveratus flavus</name>
    <dbReference type="NCBI Taxonomy" id="3031728"/>
    <lineage>
        <taxon>Bacteria</taxon>
        <taxon>Bacillati</taxon>
        <taxon>Actinomycetota</taxon>
        <taxon>Actinomycetes</taxon>
        <taxon>Micrococcales</taxon>
        <taxon>Dermacoccaceae</taxon>
        <taxon>Luteipulveratus</taxon>
    </lineage>
</organism>
<keyword evidence="3" id="KW-0238">DNA-binding</keyword>
<evidence type="ECO:0000313" key="6">
    <source>
        <dbReference type="EMBL" id="MDF8264962.1"/>
    </source>
</evidence>
<keyword evidence="4" id="KW-0804">Transcription</keyword>